<dbReference type="PROSITE" id="PS51257">
    <property type="entry name" value="PROKAR_LIPOPROTEIN"/>
    <property type="match status" value="1"/>
</dbReference>
<dbReference type="PATRIC" id="fig|28229.3.peg.3503"/>
<feature type="region of interest" description="Disordered" evidence="2">
    <location>
        <begin position="106"/>
        <end position="139"/>
    </location>
</feature>
<sequence>MSLFRLMKYTFAYVLFTLTLFSCSSRNTPAPVSSIYSTSVLGERNKSAIKSRQYVVKKGETLYSIAWRANSDVRKIAQLNKISSPYRIYPGQKLFLVKLKAKKSTKASKNKVPNKNSNKSSTANNKNSQKNTLASAKKQAYGENVGAQKSYQNSTLASESFSQKINRWQWPVKGKVVEYFSNSAQGNKGINIAGRRGTNIKSSAKGKVVYAGNALRGYGKLIIIKHNDDYLSAYAHNDRILVKEQQLINVGDVIATMGDTDANKVMLHFEIRFRGKSVNPLKYLPKK</sequence>
<accession>A0A099KJM4</accession>
<dbReference type="PANTHER" id="PTHR21666:SF263">
    <property type="entry name" value="MUREIN HYDROLASE ACTIVATOR NLPD"/>
    <property type="match status" value="1"/>
</dbReference>
<dbReference type="Gene3D" id="2.70.70.10">
    <property type="entry name" value="Glucose Permease (Domain IIA)"/>
    <property type="match status" value="1"/>
</dbReference>
<dbReference type="GO" id="GO:0004222">
    <property type="term" value="F:metalloendopeptidase activity"/>
    <property type="evidence" value="ECO:0007669"/>
    <property type="project" value="TreeGrafter"/>
</dbReference>
<dbReference type="GO" id="GO:0009279">
    <property type="term" value="C:cell outer membrane"/>
    <property type="evidence" value="ECO:0007669"/>
    <property type="project" value="TreeGrafter"/>
</dbReference>
<evidence type="ECO:0000259" key="4">
    <source>
        <dbReference type="PROSITE" id="PS51782"/>
    </source>
</evidence>
<dbReference type="PROSITE" id="PS51782">
    <property type="entry name" value="LYSM"/>
    <property type="match status" value="1"/>
</dbReference>
<dbReference type="SMART" id="SM00257">
    <property type="entry name" value="LysM"/>
    <property type="match status" value="1"/>
</dbReference>
<feature type="chain" id="PRO_5001957340" evidence="3">
    <location>
        <begin position="28"/>
        <end position="287"/>
    </location>
</feature>
<dbReference type="InterPro" id="IPR011055">
    <property type="entry name" value="Dup_hybrid_motif"/>
</dbReference>
<dbReference type="PANTHER" id="PTHR21666">
    <property type="entry name" value="PEPTIDASE-RELATED"/>
    <property type="match status" value="1"/>
</dbReference>
<dbReference type="RefSeq" id="WP_052093902.1">
    <property type="nucleotide sequence ID" value="NZ_JQEC01000046.1"/>
</dbReference>
<feature type="compositionally biased region" description="Low complexity" evidence="2">
    <location>
        <begin position="110"/>
        <end position="131"/>
    </location>
</feature>
<dbReference type="CDD" id="cd00118">
    <property type="entry name" value="LysM"/>
    <property type="match status" value="1"/>
</dbReference>
<feature type="signal peptide" evidence="3">
    <location>
        <begin position="1"/>
        <end position="27"/>
    </location>
</feature>
<dbReference type="InterPro" id="IPR016047">
    <property type="entry name" value="M23ase_b-sheet_dom"/>
</dbReference>
<dbReference type="Proteomes" id="UP000029868">
    <property type="component" value="Unassembled WGS sequence"/>
</dbReference>
<dbReference type="OrthoDB" id="9795421at2"/>
<dbReference type="SUPFAM" id="SSF51261">
    <property type="entry name" value="Duplicated hybrid motif"/>
    <property type="match status" value="1"/>
</dbReference>
<comment type="similarity">
    <text evidence="1">Belongs to the E.coli NlpD/Haemophilus LppB family.</text>
</comment>
<dbReference type="EMBL" id="JQEC01000046">
    <property type="protein sequence ID" value="KGJ90581.1"/>
    <property type="molecule type" value="Genomic_DNA"/>
</dbReference>
<protein>
    <submittedName>
        <fullName evidence="5">Peptidase M23</fullName>
    </submittedName>
</protein>
<feature type="domain" description="LysM" evidence="4">
    <location>
        <begin position="52"/>
        <end position="96"/>
    </location>
</feature>
<dbReference type="InterPro" id="IPR036779">
    <property type="entry name" value="LysM_dom_sf"/>
</dbReference>
<dbReference type="CDD" id="cd12797">
    <property type="entry name" value="M23_peptidase"/>
    <property type="match status" value="1"/>
</dbReference>
<organism evidence="5 6">
    <name type="scientific">Colwellia psychrerythraea</name>
    <name type="common">Vibrio psychroerythus</name>
    <dbReference type="NCBI Taxonomy" id="28229"/>
    <lineage>
        <taxon>Bacteria</taxon>
        <taxon>Pseudomonadati</taxon>
        <taxon>Pseudomonadota</taxon>
        <taxon>Gammaproteobacteria</taxon>
        <taxon>Alteromonadales</taxon>
        <taxon>Colwelliaceae</taxon>
        <taxon>Colwellia</taxon>
    </lineage>
</organism>
<dbReference type="AlphaFoldDB" id="A0A099KJM4"/>
<dbReference type="GO" id="GO:0032153">
    <property type="term" value="C:cell division site"/>
    <property type="evidence" value="ECO:0007669"/>
    <property type="project" value="TreeGrafter"/>
</dbReference>
<dbReference type="InterPro" id="IPR050570">
    <property type="entry name" value="Cell_wall_metabolism_enzyme"/>
</dbReference>
<comment type="caution">
    <text evidence="5">The sequence shown here is derived from an EMBL/GenBank/DDBJ whole genome shotgun (WGS) entry which is preliminary data.</text>
</comment>
<evidence type="ECO:0000256" key="2">
    <source>
        <dbReference type="SAM" id="MobiDB-lite"/>
    </source>
</evidence>
<evidence type="ECO:0000313" key="6">
    <source>
        <dbReference type="Proteomes" id="UP000029868"/>
    </source>
</evidence>
<dbReference type="Gene3D" id="3.10.350.10">
    <property type="entry name" value="LysM domain"/>
    <property type="match status" value="1"/>
</dbReference>
<evidence type="ECO:0000256" key="1">
    <source>
        <dbReference type="ARBA" id="ARBA00038420"/>
    </source>
</evidence>
<keyword evidence="3" id="KW-0732">Signal</keyword>
<dbReference type="Pfam" id="PF01551">
    <property type="entry name" value="Peptidase_M23"/>
    <property type="match status" value="1"/>
</dbReference>
<dbReference type="Pfam" id="PF01476">
    <property type="entry name" value="LysM"/>
    <property type="match status" value="1"/>
</dbReference>
<evidence type="ECO:0000313" key="5">
    <source>
        <dbReference type="EMBL" id="KGJ90581.1"/>
    </source>
</evidence>
<gene>
    <name evidence="5" type="ORF">GAB14E_3581</name>
</gene>
<proteinExistence type="inferred from homology"/>
<reference evidence="5 6" key="1">
    <citation type="submission" date="2014-08" db="EMBL/GenBank/DDBJ databases">
        <title>Genomic and Phenotypic Diversity of Colwellia psychrerythraea strains from Disparate Marine Basins.</title>
        <authorList>
            <person name="Techtmann S.M."/>
            <person name="Stelling S.C."/>
            <person name="Utturkar S.M."/>
            <person name="Alshibli N."/>
            <person name="Harris A."/>
            <person name="Brown S.D."/>
            <person name="Hazen T.C."/>
        </authorList>
    </citation>
    <scope>NUCLEOTIDE SEQUENCE [LARGE SCALE GENOMIC DNA]</scope>
    <source>
        <strain evidence="5 6">GAB14E</strain>
    </source>
</reference>
<evidence type="ECO:0000256" key="3">
    <source>
        <dbReference type="SAM" id="SignalP"/>
    </source>
</evidence>
<name>A0A099KJM4_COLPS</name>
<dbReference type="InterPro" id="IPR018392">
    <property type="entry name" value="LysM"/>
</dbReference>